<name>J7RRX1_HUIN7</name>
<dbReference type="GO" id="GO:0016559">
    <property type="term" value="P:peroxisome fission"/>
    <property type="evidence" value="ECO:0007669"/>
    <property type="project" value="EnsemblFungi"/>
</dbReference>
<dbReference type="eggNOG" id="KOG4186">
    <property type="taxonomic scope" value="Eukaryota"/>
</dbReference>
<accession>J7RRX1</accession>
<sequence length="244" mass="27291">MVCDSVVYHPTVTRLVQFLDTTAGREKLLRLLQYLCRFLASRGSLGPGKYLAKTLQLQFTMVRKLLRFAKPLNHLQLAAKFYDARLDADSAVRALQVAKNLMFAVYLTLDQVNLLRILKIVPTTQLTGNKVPRWANWFWLLALVNGLLLDVRNLQVSLAKLAQLKGAETSEKQAEANGQPTEEAAARTFQAVAKQKFAATRRLVWDAADTFIVLNNLGYLHSNDGSIGLAGVFTSFLGLQDLWK</sequence>
<proteinExistence type="predicted"/>
<dbReference type="HOGENOM" id="CLU_049216_0_1_1"/>
<dbReference type="Pfam" id="PF05648">
    <property type="entry name" value="PEX11"/>
    <property type="match status" value="1"/>
</dbReference>
<dbReference type="GO" id="GO:0001579">
    <property type="term" value="P:medium-chain fatty acid transport"/>
    <property type="evidence" value="ECO:0007669"/>
    <property type="project" value="EnsemblFungi"/>
</dbReference>
<dbReference type="GeneID" id="34528395"/>
<reference evidence="5 6" key="1">
    <citation type="journal article" date="2011" name="Proc. Natl. Acad. Sci. U.S.A.">
        <title>Evolutionary erosion of yeast sex chromosomes by mating-type switching accidents.</title>
        <authorList>
            <person name="Gordon J.L."/>
            <person name="Armisen D."/>
            <person name="Proux-Wera E."/>
            <person name="Oheigeartaigh S.S."/>
            <person name="Byrne K.P."/>
            <person name="Wolfe K.H."/>
        </authorList>
    </citation>
    <scope>NUCLEOTIDE SEQUENCE [LARGE SCALE GENOMIC DNA]</scope>
    <source>
        <strain evidence="6">ATCC MYA-139 / BCRC 22969 / CBS 8797 / CCRC 22969 / KCTC 17520 / NBRC 10181 / NCYC 3082</strain>
    </source>
</reference>
<reference evidence="6" key="2">
    <citation type="submission" date="2012-08" db="EMBL/GenBank/DDBJ databases">
        <title>Genome sequence of Kazachstania naganishii.</title>
        <authorList>
            <person name="Gordon J.L."/>
            <person name="Armisen D."/>
            <person name="Proux-Wera E."/>
            <person name="OhEigeartaigh S.S."/>
            <person name="Byrne K.P."/>
            <person name="Wolfe K.H."/>
        </authorList>
    </citation>
    <scope>NUCLEOTIDE SEQUENCE [LARGE SCALE GENOMIC DNA]</scope>
    <source>
        <strain evidence="6">ATCC MYA-139 / BCRC 22969 / CBS 8797 / CCRC 22969 / KCTC 17520 / NBRC 10181 / NCYC 3082</strain>
    </source>
</reference>
<dbReference type="GO" id="GO:0044375">
    <property type="term" value="P:regulation of peroxisome size"/>
    <property type="evidence" value="ECO:0007669"/>
    <property type="project" value="EnsemblFungi"/>
</dbReference>
<evidence type="ECO:0000256" key="1">
    <source>
        <dbReference type="ARBA" id="ARBA00022593"/>
    </source>
</evidence>
<evidence type="ECO:0000313" key="5">
    <source>
        <dbReference type="EMBL" id="CCK72628.1"/>
    </source>
</evidence>
<dbReference type="STRING" id="1071383.J7RRX1"/>
<evidence type="ECO:0000256" key="4">
    <source>
        <dbReference type="ARBA" id="ARBA00046271"/>
    </source>
</evidence>
<keyword evidence="3" id="KW-0576">Peroxisome</keyword>
<dbReference type="Proteomes" id="UP000006310">
    <property type="component" value="Chromosome 11"/>
</dbReference>
<keyword evidence="6" id="KW-1185">Reference proteome</keyword>
<comment type="subcellular location">
    <subcellularLocation>
        <location evidence="4">Peroxisome membrane</location>
    </subcellularLocation>
</comment>
<dbReference type="GO" id="GO:0005778">
    <property type="term" value="C:peroxisomal membrane"/>
    <property type="evidence" value="ECO:0007669"/>
    <property type="project" value="UniProtKB-SubCell"/>
</dbReference>
<evidence type="ECO:0000313" key="6">
    <source>
        <dbReference type="Proteomes" id="UP000006310"/>
    </source>
</evidence>
<organism evidence="5 6">
    <name type="scientific">Huiozyma naganishii (strain ATCC MYA-139 / BCRC 22969 / CBS 8797 / KCTC 17520 / NBRC 10181 / NCYC 3082 / Yp74L-3)</name>
    <name type="common">Yeast</name>
    <name type="synonym">Kazachstania naganishii</name>
    <dbReference type="NCBI Taxonomy" id="1071383"/>
    <lineage>
        <taxon>Eukaryota</taxon>
        <taxon>Fungi</taxon>
        <taxon>Dikarya</taxon>
        <taxon>Ascomycota</taxon>
        <taxon>Saccharomycotina</taxon>
        <taxon>Saccharomycetes</taxon>
        <taxon>Saccharomycetales</taxon>
        <taxon>Saccharomycetaceae</taxon>
        <taxon>Huiozyma</taxon>
    </lineage>
</organism>
<keyword evidence="2" id="KW-0472">Membrane</keyword>
<dbReference type="OMA" id="AYHPTVA"/>
<dbReference type="RefSeq" id="XP_022466873.1">
    <property type="nucleotide sequence ID" value="XM_022610592.1"/>
</dbReference>
<evidence type="ECO:0008006" key="7">
    <source>
        <dbReference type="Google" id="ProtNLM"/>
    </source>
</evidence>
<dbReference type="GO" id="GO:0005783">
    <property type="term" value="C:endoplasmic reticulum"/>
    <property type="evidence" value="ECO:0007669"/>
    <property type="project" value="EnsemblFungi"/>
</dbReference>
<dbReference type="InterPro" id="IPR008733">
    <property type="entry name" value="PEX11"/>
</dbReference>
<evidence type="ECO:0000256" key="3">
    <source>
        <dbReference type="ARBA" id="ARBA00023140"/>
    </source>
</evidence>
<gene>
    <name evidence="5" type="primary">KNAG0K02650</name>
    <name evidence="5" type="ordered locus">KNAG_0K02650</name>
</gene>
<dbReference type="KEGG" id="kng:KNAG_0K02650"/>
<dbReference type="GO" id="GO:1990429">
    <property type="term" value="C:peroxisomal importomer complex"/>
    <property type="evidence" value="ECO:0007669"/>
    <property type="project" value="EnsemblFungi"/>
</dbReference>
<dbReference type="OrthoDB" id="411017at2759"/>
<dbReference type="AlphaFoldDB" id="J7RRX1"/>
<protein>
    <recommendedName>
        <fullName evidence="7">Peroxisomal biogenesis factor 11</fullName>
    </recommendedName>
</protein>
<evidence type="ECO:0000256" key="2">
    <source>
        <dbReference type="ARBA" id="ARBA00023136"/>
    </source>
</evidence>
<dbReference type="EMBL" id="HE978324">
    <property type="protein sequence ID" value="CCK72628.1"/>
    <property type="molecule type" value="Genomic_DNA"/>
</dbReference>
<dbReference type="PANTHER" id="PTHR12652">
    <property type="entry name" value="PEROXISOMAL BIOGENESIS FACTOR 11"/>
    <property type="match status" value="1"/>
</dbReference>
<dbReference type="PANTHER" id="PTHR12652:SF50">
    <property type="entry name" value="PEROXIN 11"/>
    <property type="match status" value="1"/>
</dbReference>
<keyword evidence="1" id="KW-0962">Peroxisome biogenesis</keyword>